<evidence type="ECO:0000256" key="6">
    <source>
        <dbReference type="SAM" id="Phobius"/>
    </source>
</evidence>
<evidence type="ECO:0000256" key="3">
    <source>
        <dbReference type="ARBA" id="ARBA00022692"/>
    </source>
</evidence>
<proteinExistence type="inferred from homology"/>
<evidence type="ECO:0000313" key="8">
    <source>
        <dbReference type="EMBL" id="KGJ54718.1"/>
    </source>
</evidence>
<feature type="transmembrane region" description="Helical" evidence="6">
    <location>
        <begin position="105"/>
        <end position="126"/>
    </location>
</feature>
<feature type="domain" description="GtrA/DPMS transmembrane" evidence="7">
    <location>
        <begin position="14"/>
        <end position="127"/>
    </location>
</feature>
<dbReference type="InterPro" id="IPR051401">
    <property type="entry name" value="GtrA_CellWall_Glycosyl"/>
</dbReference>
<keyword evidence="4 6" id="KW-1133">Transmembrane helix</keyword>
<feature type="transmembrane region" description="Helical" evidence="6">
    <location>
        <begin position="37"/>
        <end position="57"/>
    </location>
</feature>
<sequence>MDEKKKNIIELLNYVVVGGLTTLVNFVVYFFCTHIQLHYLIANVIAWIFAVLFAYIANRKYVFKSEGNDQKAEFIQFLSLRAVTLVVESLLLFVCIQLAAMNENIAKIFVSIVTVIGNYVFCKFMIFKPKTQE</sequence>
<dbReference type="AlphaFoldDB" id="A0A099ICL5"/>
<keyword evidence="3 6" id="KW-0812">Transmembrane</keyword>
<dbReference type="GO" id="GO:0005886">
    <property type="term" value="C:plasma membrane"/>
    <property type="evidence" value="ECO:0007669"/>
    <property type="project" value="TreeGrafter"/>
</dbReference>
<dbReference type="PANTHER" id="PTHR38459">
    <property type="entry name" value="PROPHAGE BACTOPRENOL-LINKED GLUCOSE TRANSLOCASE HOMOLOG"/>
    <property type="match status" value="1"/>
</dbReference>
<dbReference type="Pfam" id="PF04138">
    <property type="entry name" value="GtrA_DPMS_TM"/>
    <property type="match status" value="1"/>
</dbReference>
<feature type="transmembrane region" description="Helical" evidence="6">
    <location>
        <begin position="12"/>
        <end position="31"/>
    </location>
</feature>
<reference evidence="8 9" key="1">
    <citation type="submission" date="2014-08" db="EMBL/GenBank/DDBJ databases">
        <title>Clostridium innocuum, an unnegligible vancomycin-resistant pathogen causing extra-intestinal infections.</title>
        <authorList>
            <person name="Feng Y."/>
            <person name="Chiu C.-H."/>
        </authorList>
    </citation>
    <scope>NUCLEOTIDE SEQUENCE [LARGE SCALE GENOMIC DNA]</scope>
    <source>
        <strain evidence="8 9">AN88</strain>
    </source>
</reference>
<protein>
    <submittedName>
        <fullName evidence="8">Teichoic acid glycosylation protein</fullName>
    </submittedName>
</protein>
<evidence type="ECO:0000256" key="5">
    <source>
        <dbReference type="ARBA" id="ARBA00023136"/>
    </source>
</evidence>
<evidence type="ECO:0000259" key="7">
    <source>
        <dbReference type="Pfam" id="PF04138"/>
    </source>
</evidence>
<evidence type="ECO:0000313" key="9">
    <source>
        <dbReference type="Proteomes" id="UP000030008"/>
    </source>
</evidence>
<dbReference type="InterPro" id="IPR007267">
    <property type="entry name" value="GtrA_DPMS_TM"/>
</dbReference>
<organism evidence="8 9">
    <name type="scientific">Clostridium innocuum</name>
    <dbReference type="NCBI Taxonomy" id="1522"/>
    <lineage>
        <taxon>Bacteria</taxon>
        <taxon>Bacillati</taxon>
        <taxon>Bacillota</taxon>
        <taxon>Clostridia</taxon>
        <taxon>Eubacteriales</taxon>
        <taxon>Clostridiaceae</taxon>
        <taxon>Clostridium</taxon>
    </lineage>
</organism>
<gene>
    <name evidence="8" type="ORF">CIAN88_01870</name>
</gene>
<accession>A0A099ICL5</accession>
<feature type="transmembrane region" description="Helical" evidence="6">
    <location>
        <begin position="78"/>
        <end position="99"/>
    </location>
</feature>
<dbReference type="GO" id="GO:0000271">
    <property type="term" value="P:polysaccharide biosynthetic process"/>
    <property type="evidence" value="ECO:0007669"/>
    <property type="project" value="InterPro"/>
</dbReference>
<dbReference type="Proteomes" id="UP000030008">
    <property type="component" value="Unassembled WGS sequence"/>
</dbReference>
<comment type="caution">
    <text evidence="8">The sequence shown here is derived from an EMBL/GenBank/DDBJ whole genome shotgun (WGS) entry which is preliminary data.</text>
</comment>
<name>A0A099ICL5_CLOIN</name>
<evidence type="ECO:0000256" key="4">
    <source>
        <dbReference type="ARBA" id="ARBA00022989"/>
    </source>
</evidence>
<comment type="similarity">
    <text evidence="2">Belongs to the GtrA family.</text>
</comment>
<dbReference type="EMBL" id="JQIF01000009">
    <property type="protein sequence ID" value="KGJ54718.1"/>
    <property type="molecule type" value="Genomic_DNA"/>
</dbReference>
<keyword evidence="5 6" id="KW-0472">Membrane</keyword>
<evidence type="ECO:0000256" key="2">
    <source>
        <dbReference type="ARBA" id="ARBA00009399"/>
    </source>
</evidence>
<dbReference type="RefSeq" id="WP_044903670.1">
    <property type="nucleotide sequence ID" value="NZ_JQIF01000009.1"/>
</dbReference>
<evidence type="ECO:0000256" key="1">
    <source>
        <dbReference type="ARBA" id="ARBA00004141"/>
    </source>
</evidence>
<dbReference type="PANTHER" id="PTHR38459:SF5">
    <property type="entry name" value="CELL WALL TEICHOIC ACID GLYCOSYLATION PROTEIN GTCA"/>
    <property type="match status" value="1"/>
</dbReference>
<comment type="subcellular location">
    <subcellularLocation>
        <location evidence="1">Membrane</location>
        <topology evidence="1">Multi-pass membrane protein</topology>
    </subcellularLocation>
</comment>